<reference evidence="1" key="1">
    <citation type="submission" date="2023-07" db="EMBL/GenBank/DDBJ databases">
        <title>Chromosome-level genome assembly of Artemia franciscana.</title>
        <authorList>
            <person name="Jo E."/>
        </authorList>
    </citation>
    <scope>NUCLEOTIDE SEQUENCE</scope>
    <source>
        <tissue evidence="1">Whole body</tissue>
    </source>
</reference>
<evidence type="ECO:0000313" key="2">
    <source>
        <dbReference type="Proteomes" id="UP001187531"/>
    </source>
</evidence>
<dbReference type="Proteomes" id="UP001187531">
    <property type="component" value="Unassembled WGS sequence"/>
</dbReference>
<evidence type="ECO:0000313" key="1">
    <source>
        <dbReference type="EMBL" id="KAK2704758.1"/>
    </source>
</evidence>
<gene>
    <name evidence="1" type="ORF">QYM36_016971</name>
</gene>
<accession>A0AA88KSI8</accession>
<dbReference type="Gene3D" id="2.60.40.4060">
    <property type="entry name" value="Reeler domain"/>
    <property type="match status" value="1"/>
</dbReference>
<sequence>MCRILNLARAALDNFKLGFDVIVIIIALALRCIEASRCNREPDGRFGQKVHGDNGFRIKVSGSPDKYVPGEVYTGQNDKKFRDATWKLF</sequence>
<organism evidence="1 2">
    <name type="scientific">Artemia franciscana</name>
    <name type="common">Brine shrimp</name>
    <name type="synonym">Artemia sanfranciscana</name>
    <dbReference type="NCBI Taxonomy" id="6661"/>
    <lineage>
        <taxon>Eukaryota</taxon>
        <taxon>Metazoa</taxon>
        <taxon>Ecdysozoa</taxon>
        <taxon>Arthropoda</taxon>
        <taxon>Crustacea</taxon>
        <taxon>Branchiopoda</taxon>
        <taxon>Anostraca</taxon>
        <taxon>Artemiidae</taxon>
        <taxon>Artemia</taxon>
    </lineage>
</organism>
<dbReference type="InterPro" id="IPR042307">
    <property type="entry name" value="Reeler_sf"/>
</dbReference>
<protein>
    <submittedName>
        <fullName evidence="1">Uncharacterized protein</fullName>
    </submittedName>
</protein>
<dbReference type="EMBL" id="JAVRJZ010000021">
    <property type="protein sequence ID" value="KAK2704758.1"/>
    <property type="molecule type" value="Genomic_DNA"/>
</dbReference>
<comment type="caution">
    <text evidence="1">The sequence shown here is derived from an EMBL/GenBank/DDBJ whole genome shotgun (WGS) entry which is preliminary data.</text>
</comment>
<proteinExistence type="predicted"/>
<dbReference type="AlphaFoldDB" id="A0AA88KSI8"/>
<name>A0AA88KSI8_ARTSF</name>
<keyword evidence="2" id="KW-1185">Reference proteome</keyword>